<reference evidence="2" key="1">
    <citation type="journal article" date="2015" name="Genome Announc.">
        <title>Draft genome sequence of the fungus Penicillium brasilianum MG11.</title>
        <authorList>
            <person name="Horn F."/>
            <person name="Linde J."/>
            <person name="Mattern D.J."/>
            <person name="Walther G."/>
            <person name="Guthke R."/>
            <person name="Brakhage A.A."/>
            <person name="Valiante V."/>
        </authorList>
    </citation>
    <scope>NUCLEOTIDE SEQUENCE [LARGE SCALE GENOMIC DNA]</scope>
    <source>
        <strain evidence="2">MG11</strain>
    </source>
</reference>
<dbReference type="AlphaFoldDB" id="A0A0F7TR96"/>
<keyword evidence="2" id="KW-1185">Reference proteome</keyword>
<gene>
    <name evidence="1" type="ORF">PMG11_07951</name>
</gene>
<dbReference type="InterPro" id="IPR011009">
    <property type="entry name" value="Kinase-like_dom_sf"/>
</dbReference>
<dbReference type="SUPFAM" id="SSF56112">
    <property type="entry name" value="Protein kinase-like (PK-like)"/>
    <property type="match status" value="1"/>
</dbReference>
<organism evidence="1 2">
    <name type="scientific">Penicillium brasilianum</name>
    <dbReference type="NCBI Taxonomy" id="104259"/>
    <lineage>
        <taxon>Eukaryota</taxon>
        <taxon>Fungi</taxon>
        <taxon>Dikarya</taxon>
        <taxon>Ascomycota</taxon>
        <taxon>Pezizomycotina</taxon>
        <taxon>Eurotiomycetes</taxon>
        <taxon>Eurotiomycetidae</taxon>
        <taxon>Eurotiales</taxon>
        <taxon>Aspergillaceae</taxon>
        <taxon>Penicillium</taxon>
    </lineage>
</organism>
<accession>A0A0F7TR96</accession>
<protein>
    <submittedName>
        <fullName evidence="1">Uncharacterized protein</fullName>
    </submittedName>
</protein>
<dbReference type="EMBL" id="CDHK01000007">
    <property type="protein sequence ID" value="CEJ59323.1"/>
    <property type="molecule type" value="Genomic_DNA"/>
</dbReference>
<proteinExistence type="predicted"/>
<dbReference type="Proteomes" id="UP000042958">
    <property type="component" value="Unassembled WGS sequence"/>
</dbReference>
<dbReference type="OrthoDB" id="5412996at2759"/>
<dbReference type="PANTHER" id="PTHR21310">
    <property type="entry name" value="AMINOGLYCOSIDE PHOSPHOTRANSFERASE-RELATED-RELATED"/>
    <property type="match status" value="1"/>
</dbReference>
<name>A0A0F7TR96_PENBI</name>
<dbReference type="InterPro" id="IPR051678">
    <property type="entry name" value="AGP_Transferase"/>
</dbReference>
<evidence type="ECO:0000313" key="2">
    <source>
        <dbReference type="Proteomes" id="UP000042958"/>
    </source>
</evidence>
<sequence>MRTRMCPDDVAWEQAEDIADCIGTEFAILKKGSYNISLRLKDKNAATIICLSQPGAFFFPEEKVVNEVAIMRFLTDKTSIPIPFVHYSGTKNESPLGLSPFIIMDYIEHETKMYDAQNTPGCPIDERGILDPAINKDRLEMLYGQLAGILLQLFTPSLLRIGSLSQIDDFTYEVTRRPFLPDLHTTFTTASSYFEALADLNIKHLIHQRNDSVESADDCRRKFVARRLFRKLAKDKKLTNPLLDEGPFKVWCDNLRPANVLLHENLKIAGVVDWEFTYAAPAEFSYPEYWPEGLDDWTRVFGYRLKTFLKVMKGHEDSAIQMGRLKEDQRLSVPMYQSWESGIFWVIYAALHSFAFDVIYWQKIDPRFFGPSEKPEEAWKERLDLLDEKEKYDMEQLVARKLEEMKTRILAWDPDE</sequence>
<evidence type="ECO:0000313" key="1">
    <source>
        <dbReference type="EMBL" id="CEJ59323.1"/>
    </source>
</evidence>
<dbReference type="PANTHER" id="PTHR21310:SF37">
    <property type="entry name" value="AMINOGLYCOSIDE PHOSPHOTRANSFERASE DOMAIN-CONTAINING PROTEIN"/>
    <property type="match status" value="1"/>
</dbReference>